<dbReference type="Gene3D" id="3.10.310.50">
    <property type="match status" value="1"/>
</dbReference>
<feature type="domain" description="TPM" evidence="1">
    <location>
        <begin position="10"/>
        <end position="128"/>
    </location>
</feature>
<dbReference type="PANTHER" id="PTHR30373">
    <property type="entry name" value="UPF0603 PROTEIN YGCG"/>
    <property type="match status" value="1"/>
</dbReference>
<accession>A0A1V9G0V3</accession>
<dbReference type="PANTHER" id="PTHR30373:SF8">
    <property type="entry name" value="BLL7265 PROTEIN"/>
    <property type="match status" value="1"/>
</dbReference>
<dbReference type="AlphaFoldDB" id="A0A1V9G0V3"/>
<evidence type="ECO:0000259" key="1">
    <source>
        <dbReference type="Pfam" id="PF04536"/>
    </source>
</evidence>
<dbReference type="Proteomes" id="UP000192796">
    <property type="component" value="Unassembled WGS sequence"/>
</dbReference>
<proteinExistence type="predicted"/>
<protein>
    <recommendedName>
        <fullName evidence="1">TPM domain-containing protein</fullName>
    </recommendedName>
</protein>
<name>A0A1V9G0V3_9BACT</name>
<gene>
    <name evidence="2" type="ORF">A3860_19735</name>
</gene>
<organism evidence="2 3">
    <name type="scientific">Niastella vici</name>
    <dbReference type="NCBI Taxonomy" id="1703345"/>
    <lineage>
        <taxon>Bacteria</taxon>
        <taxon>Pseudomonadati</taxon>
        <taxon>Bacteroidota</taxon>
        <taxon>Chitinophagia</taxon>
        <taxon>Chitinophagales</taxon>
        <taxon>Chitinophagaceae</taxon>
        <taxon>Niastella</taxon>
    </lineage>
</organism>
<sequence length="153" mass="17706">MAFFPFSKRKEFFTREEQERIVNAIRQAEQQTSGEIRVYTESRCRFVNPLDRAAEIFWGLKMDATKDRNGVLVYVAMKDHQFAIMADQGIHEKVGQAFWNEEVSVMTKHFQNAAPAEALEAVITDVGEALKTHFPYDRVNDKNELPDDMVFGR</sequence>
<dbReference type="Pfam" id="PF04536">
    <property type="entry name" value="TPM_phosphatase"/>
    <property type="match status" value="1"/>
</dbReference>
<reference evidence="2 3" key="1">
    <citation type="submission" date="2016-03" db="EMBL/GenBank/DDBJ databases">
        <title>Niastella vici sp. nov., isolated from farmland soil.</title>
        <authorList>
            <person name="Chen L."/>
            <person name="Wang D."/>
            <person name="Yang S."/>
            <person name="Wang G."/>
        </authorList>
    </citation>
    <scope>NUCLEOTIDE SEQUENCE [LARGE SCALE GENOMIC DNA]</scope>
    <source>
        <strain evidence="2 3">DJ57</strain>
    </source>
</reference>
<dbReference type="STRING" id="1703345.A3860_19735"/>
<dbReference type="RefSeq" id="WP_081146827.1">
    <property type="nucleotide sequence ID" value="NZ_LVYD01000042.1"/>
</dbReference>
<evidence type="ECO:0000313" key="2">
    <source>
        <dbReference type="EMBL" id="OQP64212.1"/>
    </source>
</evidence>
<dbReference type="OrthoDB" id="9786161at2"/>
<keyword evidence="3" id="KW-1185">Reference proteome</keyword>
<evidence type="ECO:0000313" key="3">
    <source>
        <dbReference type="Proteomes" id="UP000192796"/>
    </source>
</evidence>
<dbReference type="EMBL" id="LVYD01000042">
    <property type="protein sequence ID" value="OQP64212.1"/>
    <property type="molecule type" value="Genomic_DNA"/>
</dbReference>
<dbReference type="InterPro" id="IPR007621">
    <property type="entry name" value="TPM_dom"/>
</dbReference>
<comment type="caution">
    <text evidence="2">The sequence shown here is derived from an EMBL/GenBank/DDBJ whole genome shotgun (WGS) entry which is preliminary data.</text>
</comment>